<organism evidence="8 9">
    <name type="scientific">Yimella lutea</name>
    <dbReference type="NCBI Taxonomy" id="587872"/>
    <lineage>
        <taxon>Bacteria</taxon>
        <taxon>Bacillati</taxon>
        <taxon>Actinomycetota</taxon>
        <taxon>Actinomycetes</taxon>
        <taxon>Micrococcales</taxon>
        <taxon>Dermacoccaceae</taxon>
        <taxon>Yimella</taxon>
    </lineage>
</organism>
<comment type="subcellular location">
    <subcellularLocation>
        <location evidence="6">Cell membrane</location>
        <topology evidence="6">Multi-pass membrane protein</topology>
    </subcellularLocation>
    <subcellularLocation>
        <location evidence="1">Membrane</location>
        <topology evidence="1">Multi-pass membrane protein</topology>
    </subcellularLocation>
</comment>
<keyword evidence="5 6" id="KW-0472">Membrane</keyword>
<name>A0A542ED31_9MICO</name>
<feature type="transmembrane region" description="Helical" evidence="6">
    <location>
        <begin position="78"/>
        <end position="96"/>
    </location>
</feature>
<feature type="transmembrane region" description="Helical" evidence="6">
    <location>
        <begin position="145"/>
        <end position="167"/>
    </location>
</feature>
<evidence type="ECO:0000256" key="6">
    <source>
        <dbReference type="RuleBase" id="RU363032"/>
    </source>
</evidence>
<evidence type="ECO:0000313" key="9">
    <source>
        <dbReference type="Proteomes" id="UP000320806"/>
    </source>
</evidence>
<keyword evidence="4 6" id="KW-1133">Transmembrane helix</keyword>
<keyword evidence="3 6" id="KW-0812">Transmembrane</keyword>
<dbReference type="SUPFAM" id="SSF161098">
    <property type="entry name" value="MetI-like"/>
    <property type="match status" value="1"/>
</dbReference>
<dbReference type="GO" id="GO:0031460">
    <property type="term" value="P:glycine betaine transport"/>
    <property type="evidence" value="ECO:0007669"/>
    <property type="project" value="TreeGrafter"/>
</dbReference>
<dbReference type="RefSeq" id="WP_141927429.1">
    <property type="nucleotide sequence ID" value="NZ_BAABCI010000015.1"/>
</dbReference>
<evidence type="ECO:0000256" key="5">
    <source>
        <dbReference type="ARBA" id="ARBA00023136"/>
    </source>
</evidence>
<proteinExistence type="inferred from homology"/>
<gene>
    <name evidence="8" type="ORF">FB459_0643</name>
</gene>
<evidence type="ECO:0000256" key="4">
    <source>
        <dbReference type="ARBA" id="ARBA00022989"/>
    </source>
</evidence>
<accession>A0A542ED31</accession>
<dbReference type="GO" id="GO:0005886">
    <property type="term" value="C:plasma membrane"/>
    <property type="evidence" value="ECO:0007669"/>
    <property type="project" value="UniProtKB-SubCell"/>
</dbReference>
<evidence type="ECO:0000256" key="2">
    <source>
        <dbReference type="ARBA" id="ARBA00022448"/>
    </source>
</evidence>
<feature type="transmembrane region" description="Helical" evidence="6">
    <location>
        <begin position="20"/>
        <end position="40"/>
    </location>
</feature>
<dbReference type="Proteomes" id="UP000320806">
    <property type="component" value="Unassembled WGS sequence"/>
</dbReference>
<feature type="transmembrane region" description="Helical" evidence="6">
    <location>
        <begin position="179"/>
        <end position="204"/>
    </location>
</feature>
<keyword evidence="2 6" id="KW-0813">Transport</keyword>
<dbReference type="EMBL" id="VFMO01000001">
    <property type="protein sequence ID" value="TQJ13241.1"/>
    <property type="molecule type" value="Genomic_DNA"/>
</dbReference>
<evidence type="ECO:0000256" key="1">
    <source>
        <dbReference type="ARBA" id="ARBA00004141"/>
    </source>
</evidence>
<comment type="similarity">
    <text evidence="6">Belongs to the binding-protein-dependent transport system permease family.</text>
</comment>
<protein>
    <submittedName>
        <fullName evidence="8">Osmoprotectant transport system permease protein</fullName>
    </submittedName>
</protein>
<reference evidence="8 9" key="1">
    <citation type="submission" date="2019-06" db="EMBL/GenBank/DDBJ databases">
        <title>Sequencing the genomes of 1000 actinobacteria strains.</title>
        <authorList>
            <person name="Klenk H.-P."/>
        </authorList>
    </citation>
    <scope>NUCLEOTIDE SEQUENCE [LARGE SCALE GENOMIC DNA]</scope>
    <source>
        <strain evidence="8 9">DSM 19828</strain>
    </source>
</reference>
<dbReference type="InterPro" id="IPR051204">
    <property type="entry name" value="ABC_transp_perm/SBD"/>
</dbReference>
<dbReference type="PANTHER" id="PTHR30177">
    <property type="entry name" value="GLYCINE BETAINE/L-PROLINE TRANSPORT SYSTEM PERMEASE PROTEIN PROW"/>
    <property type="match status" value="1"/>
</dbReference>
<dbReference type="InterPro" id="IPR000515">
    <property type="entry name" value="MetI-like"/>
</dbReference>
<sequence length="213" mass="23275">MNYALDNWSDILHRAWQHTLLAGIPLVLGLLIALPLGWLAHSRPRWRNVLVAGSGLLYTIPSLALFIVMPIILGTKILSAWNVIAAMTIYTVALLVRTVTDALDAVPSTVTQAATAMGMTRLKRLFKVDLPLATPVISSGMRVAAVSNVSIVSVASLIGVPQLGYYLTSGYQRQYWDEIFVGIVACLVLALVFDAVIQLIARLLTPWQRVVTR</sequence>
<keyword evidence="9" id="KW-1185">Reference proteome</keyword>
<comment type="caution">
    <text evidence="8">The sequence shown here is derived from an EMBL/GenBank/DDBJ whole genome shotgun (WGS) entry which is preliminary data.</text>
</comment>
<dbReference type="CDD" id="cd06261">
    <property type="entry name" value="TM_PBP2"/>
    <property type="match status" value="1"/>
</dbReference>
<dbReference type="PROSITE" id="PS50928">
    <property type="entry name" value="ABC_TM1"/>
    <property type="match status" value="1"/>
</dbReference>
<dbReference type="GO" id="GO:0055085">
    <property type="term" value="P:transmembrane transport"/>
    <property type="evidence" value="ECO:0007669"/>
    <property type="project" value="InterPro"/>
</dbReference>
<evidence type="ECO:0000256" key="3">
    <source>
        <dbReference type="ARBA" id="ARBA00022692"/>
    </source>
</evidence>
<dbReference type="OrthoDB" id="3233284at2"/>
<dbReference type="Pfam" id="PF00528">
    <property type="entry name" value="BPD_transp_1"/>
    <property type="match status" value="1"/>
</dbReference>
<dbReference type="Gene3D" id="1.10.3720.10">
    <property type="entry name" value="MetI-like"/>
    <property type="match status" value="1"/>
</dbReference>
<evidence type="ECO:0000259" key="7">
    <source>
        <dbReference type="PROSITE" id="PS50928"/>
    </source>
</evidence>
<feature type="domain" description="ABC transmembrane type-1" evidence="7">
    <location>
        <begin position="15"/>
        <end position="197"/>
    </location>
</feature>
<feature type="transmembrane region" description="Helical" evidence="6">
    <location>
        <begin position="49"/>
        <end position="72"/>
    </location>
</feature>
<dbReference type="PANTHER" id="PTHR30177:SF4">
    <property type="entry name" value="OSMOPROTECTANT IMPORT PERMEASE PROTEIN OSMW"/>
    <property type="match status" value="1"/>
</dbReference>
<evidence type="ECO:0000313" key="8">
    <source>
        <dbReference type="EMBL" id="TQJ13241.1"/>
    </source>
</evidence>
<dbReference type="InterPro" id="IPR035906">
    <property type="entry name" value="MetI-like_sf"/>
</dbReference>
<dbReference type="AlphaFoldDB" id="A0A542ED31"/>